<feature type="compositionally biased region" description="Low complexity" evidence="6">
    <location>
        <begin position="385"/>
        <end position="397"/>
    </location>
</feature>
<dbReference type="PANTHER" id="PTHR31815">
    <property type="entry name" value="AGAP005329-PA"/>
    <property type="match status" value="1"/>
</dbReference>
<sequence>MIATGGLLRMNRRQDSLRSKNRAENKRKRKPKKKKNDVVVVKGKLNLCSPAGLVAAVGVIVLMVGISMAVLGYWPSQNQQEYQERRRMGAFHNNRMSFSKSPAAASNLTHDKDPSVLNQSHANRSAAEPSPHCGFLCDFLNNHLYSDNLKVFGPLVMGIGIFLFICANAVLHENRDKKTKVINLRDIYSTVIDLHSIRSKEHPPLNGLVNYTQSRSAEAPPGSLPSSGLPTRSSWPSTALGFQGELGGEEVFRRQSLASRPRSWSRDVQTFTETVYSIYKDYSNSSKPAPQPRQWETTSIVTSSVNAFTLPVIKLNNCEVEESERAEAGGHSGEGVVIEAAAGSVSGEGQAGSSSHTYQAGTEEEKDASTADHPPARHSHEDTATDAADQQGAPQPQWTQLFPPSPVARAMGSRLSLNSLTDQPGSVRRCSMSVSVGGQGDRARRFSCPRLEPSNSKGYIKLADLGGESFEAPDTDTSLVAIEQEVPADSVVAAAAAEEDAQGEDDLVTPGTSAEY</sequence>
<feature type="region of interest" description="Disordered" evidence="6">
    <location>
        <begin position="344"/>
        <end position="442"/>
    </location>
</feature>
<organism evidence="8 9">
    <name type="scientific">Pleuronectes platessa</name>
    <name type="common">European plaice</name>
    <dbReference type="NCBI Taxonomy" id="8262"/>
    <lineage>
        <taxon>Eukaryota</taxon>
        <taxon>Metazoa</taxon>
        <taxon>Chordata</taxon>
        <taxon>Craniata</taxon>
        <taxon>Vertebrata</taxon>
        <taxon>Euteleostomi</taxon>
        <taxon>Actinopterygii</taxon>
        <taxon>Neopterygii</taxon>
        <taxon>Teleostei</taxon>
        <taxon>Neoteleostei</taxon>
        <taxon>Acanthomorphata</taxon>
        <taxon>Carangaria</taxon>
        <taxon>Pleuronectiformes</taxon>
        <taxon>Pleuronectoidei</taxon>
        <taxon>Pleuronectidae</taxon>
        <taxon>Pleuronectes</taxon>
    </lineage>
</organism>
<dbReference type="PANTHER" id="PTHR31815:SF2">
    <property type="entry name" value="TRANSMEMBRANE PROTEIN 200C"/>
    <property type="match status" value="1"/>
</dbReference>
<feature type="compositionally biased region" description="Basic residues" evidence="6">
    <location>
        <begin position="25"/>
        <end position="35"/>
    </location>
</feature>
<feature type="compositionally biased region" description="Basic and acidic residues" evidence="6">
    <location>
        <begin position="367"/>
        <end position="383"/>
    </location>
</feature>
<keyword evidence="4 7" id="KW-1133">Transmembrane helix</keyword>
<dbReference type="InterPro" id="IPR018787">
    <property type="entry name" value="DUF2371_TMEM200"/>
</dbReference>
<reference evidence="8" key="1">
    <citation type="submission" date="2020-03" db="EMBL/GenBank/DDBJ databases">
        <authorList>
            <person name="Weist P."/>
        </authorList>
    </citation>
    <scope>NUCLEOTIDE SEQUENCE</scope>
</reference>
<dbReference type="GO" id="GO:0016020">
    <property type="term" value="C:membrane"/>
    <property type="evidence" value="ECO:0007669"/>
    <property type="project" value="UniProtKB-SubCell"/>
</dbReference>
<keyword evidence="3 7" id="KW-0812">Transmembrane</keyword>
<feature type="compositionally biased region" description="Polar residues" evidence="6">
    <location>
        <begin position="351"/>
        <end position="360"/>
    </location>
</feature>
<dbReference type="Pfam" id="PF10177">
    <property type="entry name" value="DUF2371"/>
    <property type="match status" value="1"/>
</dbReference>
<feature type="region of interest" description="Disordered" evidence="6">
    <location>
        <begin position="495"/>
        <end position="516"/>
    </location>
</feature>
<protein>
    <recommendedName>
        <fullName evidence="10">Transmembrane protein 200C</fullName>
    </recommendedName>
</protein>
<evidence type="ECO:0000256" key="6">
    <source>
        <dbReference type="SAM" id="MobiDB-lite"/>
    </source>
</evidence>
<proteinExistence type="inferred from homology"/>
<gene>
    <name evidence="8" type="ORF">PLEPLA_LOCUS42228</name>
</gene>
<evidence type="ECO:0000313" key="8">
    <source>
        <dbReference type="EMBL" id="CAB1454462.1"/>
    </source>
</evidence>
<dbReference type="EMBL" id="CADEAL010004214">
    <property type="protein sequence ID" value="CAB1454462.1"/>
    <property type="molecule type" value="Genomic_DNA"/>
</dbReference>
<evidence type="ECO:0008006" key="10">
    <source>
        <dbReference type="Google" id="ProtNLM"/>
    </source>
</evidence>
<feature type="compositionally biased region" description="Basic and acidic residues" evidence="6">
    <location>
        <begin position="12"/>
        <end position="24"/>
    </location>
</feature>
<evidence type="ECO:0000256" key="7">
    <source>
        <dbReference type="SAM" id="Phobius"/>
    </source>
</evidence>
<evidence type="ECO:0000256" key="2">
    <source>
        <dbReference type="ARBA" id="ARBA00005308"/>
    </source>
</evidence>
<feature type="transmembrane region" description="Helical" evidence="7">
    <location>
        <begin position="51"/>
        <end position="74"/>
    </location>
</feature>
<comment type="similarity">
    <text evidence="2">Belongs to the TMEM200 family.</text>
</comment>
<keyword evidence="9" id="KW-1185">Reference proteome</keyword>
<comment type="caution">
    <text evidence="8">The sequence shown here is derived from an EMBL/GenBank/DDBJ whole genome shotgun (WGS) entry which is preliminary data.</text>
</comment>
<feature type="region of interest" description="Disordered" evidence="6">
    <location>
        <begin position="102"/>
        <end position="125"/>
    </location>
</feature>
<feature type="region of interest" description="Disordered" evidence="6">
    <location>
        <begin position="10"/>
        <end position="37"/>
    </location>
</feature>
<dbReference type="AlphaFoldDB" id="A0A9N7VKB3"/>
<feature type="transmembrane region" description="Helical" evidence="7">
    <location>
        <begin position="151"/>
        <end position="171"/>
    </location>
</feature>
<accession>A0A9N7VKB3</accession>
<keyword evidence="5 7" id="KW-0472">Membrane</keyword>
<name>A0A9N7VKB3_PLEPL</name>
<feature type="compositionally biased region" description="Polar residues" evidence="6">
    <location>
        <begin position="415"/>
        <end position="424"/>
    </location>
</feature>
<feature type="compositionally biased region" description="Acidic residues" evidence="6">
    <location>
        <begin position="497"/>
        <end position="507"/>
    </location>
</feature>
<evidence type="ECO:0000256" key="4">
    <source>
        <dbReference type="ARBA" id="ARBA00022989"/>
    </source>
</evidence>
<evidence type="ECO:0000313" key="9">
    <source>
        <dbReference type="Proteomes" id="UP001153269"/>
    </source>
</evidence>
<evidence type="ECO:0000256" key="1">
    <source>
        <dbReference type="ARBA" id="ARBA00004141"/>
    </source>
</evidence>
<dbReference type="Proteomes" id="UP001153269">
    <property type="component" value="Unassembled WGS sequence"/>
</dbReference>
<evidence type="ECO:0000256" key="3">
    <source>
        <dbReference type="ARBA" id="ARBA00022692"/>
    </source>
</evidence>
<evidence type="ECO:0000256" key="5">
    <source>
        <dbReference type="ARBA" id="ARBA00023136"/>
    </source>
</evidence>
<comment type="subcellular location">
    <subcellularLocation>
        <location evidence="1">Membrane</location>
        <topology evidence="1">Multi-pass membrane protein</topology>
    </subcellularLocation>
</comment>